<gene>
    <name evidence="2" type="ORF">CNMCM6805_005980</name>
</gene>
<evidence type="ECO:0000313" key="3">
    <source>
        <dbReference type="Proteomes" id="UP000653565"/>
    </source>
</evidence>
<accession>A0A8H4M1R2</accession>
<feature type="compositionally biased region" description="Polar residues" evidence="1">
    <location>
        <begin position="1"/>
        <end position="15"/>
    </location>
</feature>
<proteinExistence type="predicted"/>
<protein>
    <submittedName>
        <fullName evidence="2">Uncharacterized protein</fullName>
    </submittedName>
</protein>
<organism evidence="2 3">
    <name type="scientific">Aspergillus fumigatiaffinis</name>
    <dbReference type="NCBI Taxonomy" id="340414"/>
    <lineage>
        <taxon>Eukaryota</taxon>
        <taxon>Fungi</taxon>
        <taxon>Dikarya</taxon>
        <taxon>Ascomycota</taxon>
        <taxon>Pezizomycotina</taxon>
        <taxon>Eurotiomycetes</taxon>
        <taxon>Eurotiomycetidae</taxon>
        <taxon>Eurotiales</taxon>
        <taxon>Aspergillaceae</taxon>
        <taxon>Aspergillus</taxon>
        <taxon>Aspergillus subgen. Fumigati</taxon>
    </lineage>
</organism>
<dbReference type="Proteomes" id="UP000653565">
    <property type="component" value="Unassembled WGS sequence"/>
</dbReference>
<dbReference type="AlphaFoldDB" id="A0A8H4M1R2"/>
<feature type="region of interest" description="Disordered" evidence="1">
    <location>
        <begin position="1"/>
        <end position="33"/>
    </location>
</feature>
<evidence type="ECO:0000313" key="2">
    <source>
        <dbReference type="EMBL" id="KAF4225792.1"/>
    </source>
</evidence>
<reference evidence="2" key="1">
    <citation type="journal article" date="2020" name="bioRxiv">
        <title>Genomic and phenotypic heterogeneity of clinical isolates of the human pathogens Aspergillus fumigatus, Aspergillus lentulus and Aspergillus fumigatiaffinis.</title>
        <authorList>
            <person name="dos Santos R.A.C."/>
            <person name="Steenwyk J.L."/>
            <person name="Rivero-Menendez O."/>
            <person name="Mead M.E."/>
            <person name="Silva L.P."/>
            <person name="Bastos R.W."/>
            <person name="Alastruey-Izquierdo A."/>
            <person name="Goldman G.H."/>
            <person name="Rokas A."/>
        </authorList>
    </citation>
    <scope>NUCLEOTIDE SEQUENCE</scope>
    <source>
        <strain evidence="2">CNM-CM6805</strain>
    </source>
</reference>
<sequence length="88" mass="10153">MAGNAPQTPTSSNVGQVPAAQQQQPQSSTEELRAFDWFEPFVRDYQEHEEDNQAPKTDEIFASYDAFKKRLEDTFSDIDKERNAERQL</sequence>
<feature type="compositionally biased region" description="Low complexity" evidence="1">
    <location>
        <begin position="16"/>
        <end position="26"/>
    </location>
</feature>
<dbReference type="EMBL" id="JAAAPX010000346">
    <property type="protein sequence ID" value="KAF4225792.1"/>
    <property type="molecule type" value="Genomic_DNA"/>
</dbReference>
<keyword evidence="3" id="KW-1185">Reference proteome</keyword>
<name>A0A8H4M1R2_9EURO</name>
<evidence type="ECO:0000256" key="1">
    <source>
        <dbReference type="SAM" id="MobiDB-lite"/>
    </source>
</evidence>
<reference evidence="2" key="2">
    <citation type="submission" date="2020-04" db="EMBL/GenBank/DDBJ databases">
        <authorList>
            <person name="Santos R.A.C."/>
            <person name="Steenwyk J.L."/>
            <person name="Rivero-Menendez O."/>
            <person name="Mead M.E."/>
            <person name="Silva L.P."/>
            <person name="Bastos R.W."/>
            <person name="Alastruey-Izquierdo A."/>
            <person name="Goldman G.H."/>
            <person name="Rokas A."/>
        </authorList>
    </citation>
    <scope>NUCLEOTIDE SEQUENCE</scope>
    <source>
        <strain evidence="2">CNM-CM6805</strain>
    </source>
</reference>
<comment type="caution">
    <text evidence="2">The sequence shown here is derived from an EMBL/GenBank/DDBJ whole genome shotgun (WGS) entry which is preliminary data.</text>
</comment>